<dbReference type="InterPro" id="IPR003439">
    <property type="entry name" value="ABC_transporter-like_ATP-bd"/>
</dbReference>
<dbReference type="PROSITE" id="PS00211">
    <property type="entry name" value="ABC_TRANSPORTER_1"/>
    <property type="match status" value="1"/>
</dbReference>
<protein>
    <submittedName>
        <fullName evidence="10">ABC-type bacteriocin/lantibiotic exporter with double-glycine peptidase domain</fullName>
    </submittedName>
</protein>
<gene>
    <name evidence="10" type="ORF">J2Z66_000378</name>
</gene>
<keyword evidence="6 7" id="KW-0472">Membrane</keyword>
<dbReference type="EMBL" id="JAGGLB010000001">
    <property type="protein sequence ID" value="MBP1988783.1"/>
    <property type="molecule type" value="Genomic_DNA"/>
</dbReference>
<name>A0ABS4IMP4_9BACL</name>
<evidence type="ECO:0000256" key="5">
    <source>
        <dbReference type="ARBA" id="ARBA00022989"/>
    </source>
</evidence>
<feature type="transmembrane region" description="Helical" evidence="7">
    <location>
        <begin position="280"/>
        <end position="301"/>
    </location>
</feature>
<dbReference type="InterPro" id="IPR003593">
    <property type="entry name" value="AAA+_ATPase"/>
</dbReference>
<dbReference type="Proteomes" id="UP001519287">
    <property type="component" value="Unassembled WGS sequence"/>
</dbReference>
<evidence type="ECO:0000256" key="2">
    <source>
        <dbReference type="ARBA" id="ARBA00022692"/>
    </source>
</evidence>
<keyword evidence="2 7" id="KW-0812">Transmembrane</keyword>
<evidence type="ECO:0000256" key="7">
    <source>
        <dbReference type="SAM" id="Phobius"/>
    </source>
</evidence>
<feature type="domain" description="ABC transmembrane type-1" evidence="9">
    <location>
        <begin position="23"/>
        <end position="303"/>
    </location>
</feature>
<dbReference type="InterPro" id="IPR036640">
    <property type="entry name" value="ABC1_TM_sf"/>
</dbReference>
<feature type="transmembrane region" description="Helical" evidence="7">
    <location>
        <begin position="131"/>
        <end position="150"/>
    </location>
</feature>
<accession>A0ABS4IMP4</accession>
<dbReference type="Pfam" id="PF00005">
    <property type="entry name" value="ABC_tran"/>
    <property type="match status" value="1"/>
</dbReference>
<dbReference type="PROSITE" id="PS50929">
    <property type="entry name" value="ABC_TM1F"/>
    <property type="match status" value="1"/>
</dbReference>
<dbReference type="SUPFAM" id="SSF52540">
    <property type="entry name" value="P-loop containing nucleoside triphosphate hydrolases"/>
    <property type="match status" value="1"/>
</dbReference>
<dbReference type="CDD" id="cd07346">
    <property type="entry name" value="ABC_6TM_exporters"/>
    <property type="match status" value="1"/>
</dbReference>
<evidence type="ECO:0000256" key="3">
    <source>
        <dbReference type="ARBA" id="ARBA00022741"/>
    </source>
</evidence>
<comment type="caution">
    <text evidence="10">The sequence shown here is derived from an EMBL/GenBank/DDBJ whole genome shotgun (WGS) entry which is preliminary data.</text>
</comment>
<evidence type="ECO:0000256" key="4">
    <source>
        <dbReference type="ARBA" id="ARBA00022840"/>
    </source>
</evidence>
<evidence type="ECO:0000259" key="8">
    <source>
        <dbReference type="PROSITE" id="PS50893"/>
    </source>
</evidence>
<keyword evidence="11" id="KW-1185">Reference proteome</keyword>
<reference evidence="10 11" key="1">
    <citation type="submission" date="2021-03" db="EMBL/GenBank/DDBJ databases">
        <title>Genomic Encyclopedia of Type Strains, Phase IV (KMG-IV): sequencing the most valuable type-strain genomes for metagenomic binning, comparative biology and taxonomic classification.</title>
        <authorList>
            <person name="Goeker M."/>
        </authorList>
    </citation>
    <scope>NUCLEOTIDE SEQUENCE [LARGE SCALE GENOMIC DNA]</scope>
    <source>
        <strain evidence="10 11">DSM 26048</strain>
    </source>
</reference>
<dbReference type="InterPro" id="IPR039421">
    <property type="entry name" value="Type_1_exporter"/>
</dbReference>
<dbReference type="Gene3D" id="1.20.1560.10">
    <property type="entry name" value="ABC transporter type 1, transmembrane domain"/>
    <property type="match status" value="1"/>
</dbReference>
<keyword evidence="4" id="KW-0067">ATP-binding</keyword>
<dbReference type="PANTHER" id="PTHR43394:SF1">
    <property type="entry name" value="ATP-BINDING CASSETTE SUB-FAMILY B MEMBER 10, MITOCHONDRIAL"/>
    <property type="match status" value="1"/>
</dbReference>
<comment type="subcellular location">
    <subcellularLocation>
        <location evidence="1">Cell membrane</location>
        <topology evidence="1">Multi-pass membrane protein</topology>
    </subcellularLocation>
</comment>
<dbReference type="InterPro" id="IPR011527">
    <property type="entry name" value="ABC1_TM_dom"/>
</dbReference>
<dbReference type="PANTHER" id="PTHR43394">
    <property type="entry name" value="ATP-DEPENDENT PERMEASE MDL1, MITOCHONDRIAL"/>
    <property type="match status" value="1"/>
</dbReference>
<dbReference type="InterPro" id="IPR027417">
    <property type="entry name" value="P-loop_NTPase"/>
</dbReference>
<evidence type="ECO:0000256" key="1">
    <source>
        <dbReference type="ARBA" id="ARBA00004651"/>
    </source>
</evidence>
<sequence>MKYPDWHVFFIRQMMRYKGAFGLVLLLTTAVVVCSAVSPILIGKIIDGVVSGQDIRLWQLSFLLLAILFAAEFLVVLRKYISNKVMVRLTYELAQDSLASVFRTKIDFFTKTPRGELLQRCIQDTRVIQQFGLFTIPGFIQDLVLASVAIVVISGIYWPVAIMVAGCYIALFIPVHFIGKKRGGARQKQSKQDAKLRHSLLEKLESIRQIKIFGIEKHEYEKFRHNQEIAADLAFQHDILTGLYKGLPRIPDALAPALVFLFIGWQVVHGRATIGELMTVIAFIPAINSPVRSFFALYVTLADIRVRLNGVLAYLNLPVEPGNIEGLHKPSHLRSLPITLERVCVTGERGDILKNVTFRIDPGKHVAIVGPSGSGKSTLLKILTRQLEPTGGNISIGPYSLADLDATHLRSRIGYMTQEGFLFSNTLLYNLTYFKQVDQVDLSVLDMWMQALGAEDIVTMLPHGYESVIGDKGSQLSGGQRQLIGLVRTMVKQPDLLLLDEATAALDNISESLVYKALNDYSSHITRITVTHRLIGAKHADHILVLEHGEIVEQGTHEQLLAAPYSLYARLWNNEISGAKEIDEEASMVDAIL</sequence>
<evidence type="ECO:0000256" key="6">
    <source>
        <dbReference type="ARBA" id="ARBA00023136"/>
    </source>
</evidence>
<dbReference type="Gene3D" id="3.40.50.300">
    <property type="entry name" value="P-loop containing nucleotide triphosphate hydrolases"/>
    <property type="match status" value="1"/>
</dbReference>
<dbReference type="RefSeq" id="WP_209969176.1">
    <property type="nucleotide sequence ID" value="NZ_JAGGLB010000001.1"/>
</dbReference>
<proteinExistence type="predicted"/>
<organism evidence="10 11">
    <name type="scientific">Paenibacillus eucommiae</name>
    <dbReference type="NCBI Taxonomy" id="1355755"/>
    <lineage>
        <taxon>Bacteria</taxon>
        <taxon>Bacillati</taxon>
        <taxon>Bacillota</taxon>
        <taxon>Bacilli</taxon>
        <taxon>Bacillales</taxon>
        <taxon>Paenibacillaceae</taxon>
        <taxon>Paenibacillus</taxon>
    </lineage>
</organism>
<feature type="transmembrane region" description="Helical" evidence="7">
    <location>
        <begin position="156"/>
        <end position="178"/>
    </location>
</feature>
<dbReference type="SUPFAM" id="SSF90123">
    <property type="entry name" value="ABC transporter transmembrane region"/>
    <property type="match status" value="1"/>
</dbReference>
<evidence type="ECO:0000313" key="11">
    <source>
        <dbReference type="Proteomes" id="UP001519287"/>
    </source>
</evidence>
<feature type="domain" description="ABC transporter" evidence="8">
    <location>
        <begin position="338"/>
        <end position="573"/>
    </location>
</feature>
<dbReference type="PROSITE" id="PS50893">
    <property type="entry name" value="ABC_TRANSPORTER_2"/>
    <property type="match status" value="1"/>
</dbReference>
<keyword evidence="3" id="KW-0547">Nucleotide-binding</keyword>
<feature type="transmembrane region" description="Helical" evidence="7">
    <location>
        <begin position="60"/>
        <end position="81"/>
    </location>
</feature>
<dbReference type="SMART" id="SM00382">
    <property type="entry name" value="AAA"/>
    <property type="match status" value="1"/>
</dbReference>
<keyword evidence="5 7" id="KW-1133">Transmembrane helix</keyword>
<dbReference type="InterPro" id="IPR017871">
    <property type="entry name" value="ABC_transporter-like_CS"/>
</dbReference>
<evidence type="ECO:0000259" key="9">
    <source>
        <dbReference type="PROSITE" id="PS50929"/>
    </source>
</evidence>
<dbReference type="Pfam" id="PF00664">
    <property type="entry name" value="ABC_membrane"/>
    <property type="match status" value="1"/>
</dbReference>
<evidence type="ECO:0000313" key="10">
    <source>
        <dbReference type="EMBL" id="MBP1988783.1"/>
    </source>
</evidence>